<dbReference type="Proteomes" id="UP001501598">
    <property type="component" value="Unassembled WGS sequence"/>
</dbReference>
<evidence type="ECO:0000313" key="2">
    <source>
        <dbReference type="Proteomes" id="UP001501598"/>
    </source>
</evidence>
<dbReference type="EMBL" id="BAABGT010000014">
    <property type="protein sequence ID" value="GAA4538959.1"/>
    <property type="molecule type" value="Genomic_DNA"/>
</dbReference>
<accession>A0ABP8RHH4</accession>
<evidence type="ECO:0000313" key="1">
    <source>
        <dbReference type="EMBL" id="GAA4538959.1"/>
    </source>
</evidence>
<sequence length="67" mass="7376">MSAALRAWVEHEEQRAQLLSVYRAMLWGIGAISLTGRANAEPTVEGFVQLVEGTFFASQGRRRRAAG</sequence>
<dbReference type="RefSeq" id="WP_345413100.1">
    <property type="nucleotide sequence ID" value="NZ_BAABGT010000014.1"/>
</dbReference>
<comment type="caution">
    <text evidence="1">The sequence shown here is derived from an EMBL/GenBank/DDBJ whole genome shotgun (WGS) entry which is preliminary data.</text>
</comment>
<organism evidence="1 2">
    <name type="scientific">Pseudonocardia xishanensis</name>
    <dbReference type="NCBI Taxonomy" id="630995"/>
    <lineage>
        <taxon>Bacteria</taxon>
        <taxon>Bacillati</taxon>
        <taxon>Actinomycetota</taxon>
        <taxon>Actinomycetes</taxon>
        <taxon>Pseudonocardiales</taxon>
        <taxon>Pseudonocardiaceae</taxon>
        <taxon>Pseudonocardia</taxon>
    </lineage>
</organism>
<protein>
    <recommendedName>
        <fullName evidence="3">Tetracyclin repressor-like C-terminal domain-containing protein</fullName>
    </recommendedName>
</protein>
<proteinExistence type="predicted"/>
<gene>
    <name evidence="1" type="ORF">GCM10023175_09640</name>
</gene>
<evidence type="ECO:0008006" key="3">
    <source>
        <dbReference type="Google" id="ProtNLM"/>
    </source>
</evidence>
<name>A0ABP8RHH4_9PSEU</name>
<keyword evidence="2" id="KW-1185">Reference proteome</keyword>
<reference evidence="2" key="1">
    <citation type="journal article" date="2019" name="Int. J. Syst. Evol. Microbiol.">
        <title>The Global Catalogue of Microorganisms (GCM) 10K type strain sequencing project: providing services to taxonomists for standard genome sequencing and annotation.</title>
        <authorList>
            <consortium name="The Broad Institute Genomics Platform"/>
            <consortium name="The Broad Institute Genome Sequencing Center for Infectious Disease"/>
            <person name="Wu L."/>
            <person name="Ma J."/>
        </authorList>
    </citation>
    <scope>NUCLEOTIDE SEQUENCE [LARGE SCALE GENOMIC DNA]</scope>
    <source>
        <strain evidence="2">JCM 17906</strain>
    </source>
</reference>